<dbReference type="Proteomes" id="UP000184092">
    <property type="component" value="Unassembled WGS sequence"/>
</dbReference>
<dbReference type="GO" id="GO:0008124">
    <property type="term" value="F:4-alpha-hydroxytetrahydrobiopterin dehydratase activity"/>
    <property type="evidence" value="ECO:0007669"/>
    <property type="project" value="UniProtKB-UniRule"/>
</dbReference>
<evidence type="ECO:0000313" key="5">
    <source>
        <dbReference type="EMBL" id="SHL80356.1"/>
    </source>
</evidence>
<dbReference type="SUPFAM" id="SSF55248">
    <property type="entry name" value="PCD-like"/>
    <property type="match status" value="1"/>
</dbReference>
<comment type="catalytic activity">
    <reaction evidence="1 4">
        <text>(4aS,6R)-4a-hydroxy-L-erythro-5,6,7,8-tetrahydrobiopterin = (6R)-L-erythro-6,7-dihydrobiopterin + H2O</text>
        <dbReference type="Rhea" id="RHEA:11920"/>
        <dbReference type="ChEBI" id="CHEBI:15377"/>
        <dbReference type="ChEBI" id="CHEBI:15642"/>
        <dbReference type="ChEBI" id="CHEBI:43120"/>
        <dbReference type="EC" id="4.2.1.96"/>
    </reaction>
</comment>
<evidence type="ECO:0000256" key="3">
    <source>
        <dbReference type="ARBA" id="ARBA00023239"/>
    </source>
</evidence>
<dbReference type="HAMAP" id="MF_00434">
    <property type="entry name" value="Pterin_4_alpha"/>
    <property type="match status" value="1"/>
</dbReference>
<dbReference type="NCBIfam" id="NF002018">
    <property type="entry name" value="PRK00823.1-3"/>
    <property type="match status" value="1"/>
</dbReference>
<dbReference type="STRING" id="178356.SAMN05216269_101156"/>
<dbReference type="AlphaFoldDB" id="A0A1M7DLG7"/>
<dbReference type="InterPro" id="IPR001533">
    <property type="entry name" value="Pterin_deHydtase"/>
</dbReference>
<evidence type="ECO:0000256" key="4">
    <source>
        <dbReference type="HAMAP-Rule" id="MF_00434"/>
    </source>
</evidence>
<sequence length="92" mass="10789">MEKYTDEKIQSQLKDLKDWQFIDNAIEKKFKFLDFTQALGFIVQVGLMAEKRNHHPELFNVYNKLSIRLNTHDADGVTEKDFDLAKAIDKIS</sequence>
<dbReference type="RefSeq" id="WP_073203844.1">
    <property type="nucleotide sequence ID" value="NZ_FRCL01000001.1"/>
</dbReference>
<dbReference type="NCBIfam" id="NF002017">
    <property type="entry name" value="PRK00823.1-2"/>
    <property type="match status" value="1"/>
</dbReference>
<evidence type="ECO:0000256" key="2">
    <source>
        <dbReference type="ARBA" id="ARBA00006472"/>
    </source>
</evidence>
<protein>
    <recommendedName>
        <fullName evidence="4">Putative pterin-4-alpha-carbinolamine dehydratase</fullName>
        <shortName evidence="4">PHS</shortName>
        <ecNumber evidence="4">4.2.1.96</ecNumber>
    </recommendedName>
    <alternativeName>
        <fullName evidence="4">4-alpha-hydroxy-tetrahydropterin dehydratase</fullName>
    </alternativeName>
    <alternativeName>
        <fullName evidence="4">Pterin carbinolamine dehydratase</fullName>
        <shortName evidence="4">PCD</shortName>
    </alternativeName>
</protein>
<reference evidence="6" key="1">
    <citation type="submission" date="2016-11" db="EMBL/GenBank/DDBJ databases">
        <authorList>
            <person name="Varghese N."/>
            <person name="Submissions S."/>
        </authorList>
    </citation>
    <scope>NUCLEOTIDE SEQUENCE [LARGE SCALE GENOMIC DNA]</scope>
    <source>
        <strain evidence="6">CGMCC 1.2749</strain>
    </source>
</reference>
<dbReference type="InterPro" id="IPR036428">
    <property type="entry name" value="PCD_sf"/>
</dbReference>
<evidence type="ECO:0000256" key="1">
    <source>
        <dbReference type="ARBA" id="ARBA00001554"/>
    </source>
</evidence>
<dbReference type="GO" id="GO:0006729">
    <property type="term" value="P:tetrahydrobiopterin biosynthetic process"/>
    <property type="evidence" value="ECO:0007669"/>
    <property type="project" value="InterPro"/>
</dbReference>
<dbReference type="Pfam" id="PF01329">
    <property type="entry name" value="Pterin_4a"/>
    <property type="match status" value="1"/>
</dbReference>
<keyword evidence="6" id="KW-1185">Reference proteome</keyword>
<name>A0A1M7DLG7_9FLAO</name>
<gene>
    <name evidence="5" type="ORF">SAMN05216269_101156</name>
</gene>
<dbReference type="PANTHER" id="PTHR12599:SF0">
    <property type="entry name" value="PTERIN-4-ALPHA-CARBINOLAMINE DEHYDRATASE"/>
    <property type="match status" value="1"/>
</dbReference>
<keyword evidence="3 4" id="KW-0456">Lyase</keyword>
<dbReference type="OrthoDB" id="9794987at2"/>
<accession>A0A1M7DLG7</accession>
<proteinExistence type="inferred from homology"/>
<organism evidence="5 6">
    <name type="scientific">Flavobacterium xinjiangense</name>
    <dbReference type="NCBI Taxonomy" id="178356"/>
    <lineage>
        <taxon>Bacteria</taxon>
        <taxon>Pseudomonadati</taxon>
        <taxon>Bacteroidota</taxon>
        <taxon>Flavobacteriia</taxon>
        <taxon>Flavobacteriales</taxon>
        <taxon>Flavobacteriaceae</taxon>
        <taxon>Flavobacterium</taxon>
    </lineage>
</organism>
<dbReference type="Gene3D" id="3.30.1360.20">
    <property type="entry name" value="Transcriptional coactivator/pterin dehydratase"/>
    <property type="match status" value="1"/>
</dbReference>
<dbReference type="PANTHER" id="PTHR12599">
    <property type="entry name" value="PTERIN-4-ALPHA-CARBINOLAMINE DEHYDRATASE"/>
    <property type="match status" value="1"/>
</dbReference>
<comment type="similarity">
    <text evidence="2 4">Belongs to the pterin-4-alpha-carbinolamine dehydratase family.</text>
</comment>
<evidence type="ECO:0000313" key="6">
    <source>
        <dbReference type="Proteomes" id="UP000184092"/>
    </source>
</evidence>
<dbReference type="EMBL" id="FRCL01000001">
    <property type="protein sequence ID" value="SHL80356.1"/>
    <property type="molecule type" value="Genomic_DNA"/>
</dbReference>
<dbReference type="EC" id="4.2.1.96" evidence="4"/>